<evidence type="ECO:0000256" key="4">
    <source>
        <dbReference type="ARBA" id="ARBA00022741"/>
    </source>
</evidence>
<feature type="transmembrane region" description="Helical" evidence="9">
    <location>
        <begin position="337"/>
        <end position="356"/>
    </location>
</feature>
<evidence type="ECO:0000256" key="7">
    <source>
        <dbReference type="PROSITE-ProRule" id="PRU10141"/>
    </source>
</evidence>
<evidence type="ECO:0000256" key="3">
    <source>
        <dbReference type="ARBA" id="ARBA00022679"/>
    </source>
</evidence>
<keyword evidence="9" id="KW-1133">Transmembrane helix</keyword>
<dbReference type="GO" id="GO:0005524">
    <property type="term" value="F:ATP binding"/>
    <property type="evidence" value="ECO:0007669"/>
    <property type="project" value="UniProtKB-UniRule"/>
</dbReference>
<dbReference type="InterPro" id="IPR000719">
    <property type="entry name" value="Prot_kinase_dom"/>
</dbReference>
<keyword evidence="3" id="KW-0808">Transferase</keyword>
<evidence type="ECO:0000256" key="8">
    <source>
        <dbReference type="SAM" id="MobiDB-lite"/>
    </source>
</evidence>
<protein>
    <recommendedName>
        <fullName evidence="1">non-specific serine/threonine protein kinase</fullName>
        <ecNumber evidence="1">2.7.11.1</ecNumber>
    </recommendedName>
</protein>
<feature type="binding site" evidence="7">
    <location>
        <position position="62"/>
    </location>
    <ligand>
        <name>ATP</name>
        <dbReference type="ChEBI" id="CHEBI:30616"/>
    </ligand>
</feature>
<proteinExistence type="predicted"/>
<name>A0A1G6IY53_9PSEU</name>
<dbReference type="SUPFAM" id="SSF56112">
    <property type="entry name" value="Protein kinase-like (PK-like)"/>
    <property type="match status" value="1"/>
</dbReference>
<dbReference type="Gene3D" id="1.10.510.10">
    <property type="entry name" value="Transferase(Phosphotransferase) domain 1"/>
    <property type="match status" value="1"/>
</dbReference>
<dbReference type="EMBL" id="FMZE01000001">
    <property type="protein sequence ID" value="SDC11448.1"/>
    <property type="molecule type" value="Genomic_DNA"/>
</dbReference>
<evidence type="ECO:0000256" key="2">
    <source>
        <dbReference type="ARBA" id="ARBA00022527"/>
    </source>
</evidence>
<dbReference type="EC" id="2.7.11.1" evidence="1"/>
<keyword evidence="6 7" id="KW-0067">ATP-binding</keyword>
<evidence type="ECO:0000256" key="9">
    <source>
        <dbReference type="SAM" id="Phobius"/>
    </source>
</evidence>
<dbReference type="GO" id="GO:0004674">
    <property type="term" value="F:protein serine/threonine kinase activity"/>
    <property type="evidence" value="ECO:0007669"/>
    <property type="project" value="UniProtKB-KW"/>
</dbReference>
<sequence length="523" mass="55728">MSDGYYQPTQAMQPTQATQPNQASGPRMIAGRYALIGELGRGGMGVVSRAEDTVIGRHVAIKELRVPEGTEDIAVFQERVLREVRTGGRLNDPAVVTVYDVVTEGDATFIVMELVEAPTLSDVVRQHGPLPPHQVASIGHQVLSALQSAHAAGIVHRDVKPGNVMVAANGRVKLTDFGIAQAVDDPRITTSGMLVGSPAFMAPERVAGHDALPASDLWSLGAALFFAVEGVLPFERATTAATLHAIMNEVPYLTHAQGPLASAIMGLLVSNPDGRITAEQAQGLLGMAAQQQAASTPPGGQQHTMLYGAQPHTMVGGHTMLGAGQEKTRRPRARKPLLIGAALVGVGLLVAGFFLGKPVWSPAVDDAMLPTMTFGAGGDVPVVGSASSTDYRCLNTPLEQGRSIDDSNWVDCEEARHYAEYFWGSNAVSVADTYDDQETATYPGIERMIAFGEARCATAFHSNNVPAKDKENLRYQALVPTQQEWERVVDEDSVDGPVRSIQCFLMRADGGTLPDQPVAQLVR</sequence>
<feature type="compositionally biased region" description="Low complexity" evidence="8">
    <location>
        <begin position="7"/>
        <end position="23"/>
    </location>
</feature>
<dbReference type="STRING" id="530584.SAMN05421630_101468"/>
<gene>
    <name evidence="11" type="ORF">SAMN05421630_101468</name>
</gene>
<dbReference type="InterPro" id="IPR017441">
    <property type="entry name" value="Protein_kinase_ATP_BS"/>
</dbReference>
<dbReference type="Proteomes" id="UP000199494">
    <property type="component" value="Unassembled WGS sequence"/>
</dbReference>
<evidence type="ECO:0000256" key="1">
    <source>
        <dbReference type="ARBA" id="ARBA00012513"/>
    </source>
</evidence>
<dbReference type="PROSITE" id="PS00107">
    <property type="entry name" value="PROTEIN_KINASE_ATP"/>
    <property type="match status" value="1"/>
</dbReference>
<evidence type="ECO:0000313" key="11">
    <source>
        <dbReference type="EMBL" id="SDC11448.1"/>
    </source>
</evidence>
<feature type="region of interest" description="Disordered" evidence="8">
    <location>
        <begin position="1"/>
        <end position="25"/>
    </location>
</feature>
<dbReference type="PANTHER" id="PTHR43289">
    <property type="entry name" value="MITOGEN-ACTIVATED PROTEIN KINASE KINASE KINASE 20-RELATED"/>
    <property type="match status" value="1"/>
</dbReference>
<accession>A0A1G6IY53</accession>
<feature type="domain" description="Protein kinase" evidence="10">
    <location>
        <begin position="33"/>
        <end position="285"/>
    </location>
</feature>
<keyword evidence="5 11" id="KW-0418">Kinase</keyword>
<evidence type="ECO:0000259" key="10">
    <source>
        <dbReference type="PROSITE" id="PS50011"/>
    </source>
</evidence>
<evidence type="ECO:0000256" key="5">
    <source>
        <dbReference type="ARBA" id="ARBA00022777"/>
    </source>
</evidence>
<dbReference type="PROSITE" id="PS00108">
    <property type="entry name" value="PROTEIN_KINASE_ST"/>
    <property type="match status" value="1"/>
</dbReference>
<keyword evidence="9" id="KW-0812">Transmembrane</keyword>
<keyword evidence="9" id="KW-0472">Membrane</keyword>
<keyword evidence="4 7" id="KW-0547">Nucleotide-binding</keyword>
<dbReference type="CDD" id="cd14014">
    <property type="entry name" value="STKc_PknB_like"/>
    <property type="match status" value="1"/>
</dbReference>
<evidence type="ECO:0000313" key="12">
    <source>
        <dbReference type="Proteomes" id="UP000199494"/>
    </source>
</evidence>
<keyword evidence="12" id="KW-1185">Reference proteome</keyword>
<dbReference type="InterPro" id="IPR008271">
    <property type="entry name" value="Ser/Thr_kinase_AS"/>
</dbReference>
<dbReference type="SMART" id="SM00220">
    <property type="entry name" value="S_TKc"/>
    <property type="match status" value="1"/>
</dbReference>
<dbReference type="Pfam" id="PF00069">
    <property type="entry name" value="Pkinase"/>
    <property type="match status" value="1"/>
</dbReference>
<dbReference type="AlphaFoldDB" id="A0A1G6IY53"/>
<dbReference type="InterPro" id="IPR011009">
    <property type="entry name" value="Kinase-like_dom_sf"/>
</dbReference>
<dbReference type="Gene3D" id="3.30.200.20">
    <property type="entry name" value="Phosphorylase Kinase, domain 1"/>
    <property type="match status" value="1"/>
</dbReference>
<evidence type="ECO:0000256" key="6">
    <source>
        <dbReference type="ARBA" id="ARBA00022840"/>
    </source>
</evidence>
<dbReference type="PANTHER" id="PTHR43289:SF6">
    <property type="entry name" value="SERINE_THREONINE-PROTEIN KINASE NEKL-3"/>
    <property type="match status" value="1"/>
</dbReference>
<organism evidence="11 12">
    <name type="scientific">Prauserella marina</name>
    <dbReference type="NCBI Taxonomy" id="530584"/>
    <lineage>
        <taxon>Bacteria</taxon>
        <taxon>Bacillati</taxon>
        <taxon>Actinomycetota</taxon>
        <taxon>Actinomycetes</taxon>
        <taxon>Pseudonocardiales</taxon>
        <taxon>Pseudonocardiaceae</taxon>
        <taxon>Prauserella</taxon>
    </lineage>
</organism>
<reference evidence="11 12" key="1">
    <citation type="submission" date="2016-10" db="EMBL/GenBank/DDBJ databases">
        <authorList>
            <person name="de Groot N.N."/>
        </authorList>
    </citation>
    <scope>NUCLEOTIDE SEQUENCE [LARGE SCALE GENOMIC DNA]</scope>
    <source>
        <strain evidence="11 12">CGMCC 4.5506</strain>
    </source>
</reference>
<dbReference type="PROSITE" id="PS50011">
    <property type="entry name" value="PROTEIN_KINASE_DOM"/>
    <property type="match status" value="1"/>
</dbReference>
<keyword evidence="2 11" id="KW-0723">Serine/threonine-protein kinase</keyword>